<feature type="domain" description="Thioredoxin" evidence="7">
    <location>
        <begin position="223"/>
        <end position="361"/>
    </location>
</feature>
<keyword evidence="3" id="KW-1015">Disulfide bond</keyword>
<keyword evidence="2" id="KW-0201">Cytochrome c-type biogenesis</keyword>
<dbReference type="GO" id="GO:0017004">
    <property type="term" value="P:cytochrome complex assembly"/>
    <property type="evidence" value="ECO:0007669"/>
    <property type="project" value="UniProtKB-KW"/>
</dbReference>
<dbReference type="GO" id="GO:0016209">
    <property type="term" value="F:antioxidant activity"/>
    <property type="evidence" value="ECO:0007669"/>
    <property type="project" value="InterPro"/>
</dbReference>
<dbReference type="InterPro" id="IPR000866">
    <property type="entry name" value="AhpC/TSA"/>
</dbReference>
<evidence type="ECO:0000256" key="2">
    <source>
        <dbReference type="ARBA" id="ARBA00022748"/>
    </source>
</evidence>
<evidence type="ECO:0000313" key="9">
    <source>
        <dbReference type="Proteomes" id="UP000309488"/>
    </source>
</evidence>
<reference evidence="8 9" key="1">
    <citation type="submission" date="2019-04" db="EMBL/GenBank/DDBJ databases">
        <title>Pedobacter sp. RP-3-22 sp. nov., isolated from Arctic soil.</title>
        <authorList>
            <person name="Dahal R.H."/>
            <person name="Kim D.-U."/>
        </authorList>
    </citation>
    <scope>NUCLEOTIDE SEQUENCE [LARGE SCALE GENOMIC DNA]</scope>
    <source>
        <strain evidence="8 9">RP-3-22</strain>
    </source>
</reference>
<evidence type="ECO:0000256" key="1">
    <source>
        <dbReference type="ARBA" id="ARBA00004196"/>
    </source>
</evidence>
<dbReference type="EMBL" id="SWBR01000001">
    <property type="protein sequence ID" value="TKC13246.1"/>
    <property type="molecule type" value="Genomic_DNA"/>
</dbReference>
<accession>A0A4U1CWU4</accession>
<keyword evidence="9" id="KW-1185">Reference proteome</keyword>
<dbReference type="PANTHER" id="PTHR42852">
    <property type="entry name" value="THIOL:DISULFIDE INTERCHANGE PROTEIN DSBE"/>
    <property type="match status" value="1"/>
</dbReference>
<protein>
    <submittedName>
        <fullName evidence="8">AhpC/TSA family protein</fullName>
    </submittedName>
</protein>
<dbReference type="GO" id="GO:0016491">
    <property type="term" value="F:oxidoreductase activity"/>
    <property type="evidence" value="ECO:0007669"/>
    <property type="project" value="InterPro"/>
</dbReference>
<feature type="chain" id="PRO_5020367270" evidence="6">
    <location>
        <begin position="23"/>
        <end position="361"/>
    </location>
</feature>
<comment type="subcellular location">
    <subcellularLocation>
        <location evidence="1">Cell envelope</location>
    </subcellularLocation>
</comment>
<dbReference type="OrthoDB" id="750178at2"/>
<dbReference type="GO" id="GO:0030313">
    <property type="term" value="C:cell envelope"/>
    <property type="evidence" value="ECO:0007669"/>
    <property type="project" value="UniProtKB-SubCell"/>
</dbReference>
<proteinExistence type="predicted"/>
<evidence type="ECO:0000256" key="4">
    <source>
        <dbReference type="ARBA" id="ARBA00023284"/>
    </source>
</evidence>
<evidence type="ECO:0000256" key="3">
    <source>
        <dbReference type="ARBA" id="ARBA00023157"/>
    </source>
</evidence>
<organism evidence="8 9">
    <name type="scientific">Pedobacter polaris</name>
    <dbReference type="NCBI Taxonomy" id="2571273"/>
    <lineage>
        <taxon>Bacteria</taxon>
        <taxon>Pseudomonadati</taxon>
        <taxon>Bacteroidota</taxon>
        <taxon>Sphingobacteriia</taxon>
        <taxon>Sphingobacteriales</taxon>
        <taxon>Sphingobacteriaceae</taxon>
        <taxon>Pedobacter</taxon>
    </lineage>
</organism>
<dbReference type="PROSITE" id="PS00194">
    <property type="entry name" value="THIOREDOXIN_1"/>
    <property type="match status" value="1"/>
</dbReference>
<evidence type="ECO:0000313" key="8">
    <source>
        <dbReference type="EMBL" id="TKC13246.1"/>
    </source>
</evidence>
<dbReference type="Pfam" id="PF00578">
    <property type="entry name" value="AhpC-TSA"/>
    <property type="match status" value="1"/>
</dbReference>
<dbReference type="Proteomes" id="UP000309488">
    <property type="component" value="Unassembled WGS sequence"/>
</dbReference>
<dbReference type="InterPro" id="IPR025380">
    <property type="entry name" value="DUF4369"/>
</dbReference>
<dbReference type="Gene3D" id="3.40.30.10">
    <property type="entry name" value="Glutaredoxin"/>
    <property type="match status" value="1"/>
</dbReference>
<dbReference type="PROSITE" id="PS51352">
    <property type="entry name" value="THIOREDOXIN_2"/>
    <property type="match status" value="1"/>
</dbReference>
<dbReference type="PANTHER" id="PTHR42852:SF6">
    <property type="entry name" value="THIOL:DISULFIDE INTERCHANGE PROTEIN DSBE"/>
    <property type="match status" value="1"/>
</dbReference>
<sequence length="361" mass="40741">MKNLKNLSILLMLLISSVSAIAQTFNITGTTTGLADGTWLYLRTSSPEKTLDSTKVKNGKFNLVGKTNEKVSQLAVYTAKYENYVFFWAEQNTHLQLKNGEFKKAIITGSKTQLQADLRNKLKEPNRKLQDSLIQLLAKEKDIAAKQELKEKLNTAKNAEREFDINDVKENPNSLISAYILSVYASNWGKEKSAELYNNLSSDMKNTTYGKTISDFIMLNKEIKIGGKFVDFEQANATGKKIKLSAIKAKYILLEFWGSWCGPCREENPNLVKTYNAYKNKGFEILGVAADEKKEQWLKAIKDDNLPWENVSDLKGDKNEAALIYGINAFPTNYLIDEKGIIIAKNLRGEELKKKLAELLP</sequence>
<evidence type="ECO:0000259" key="7">
    <source>
        <dbReference type="PROSITE" id="PS51352"/>
    </source>
</evidence>
<comment type="caution">
    <text evidence="8">The sequence shown here is derived from an EMBL/GenBank/DDBJ whole genome shotgun (WGS) entry which is preliminary data.</text>
</comment>
<dbReference type="InterPro" id="IPR050553">
    <property type="entry name" value="Thioredoxin_ResA/DsbE_sf"/>
</dbReference>
<gene>
    <name evidence="8" type="ORF">FA048_00220</name>
</gene>
<name>A0A4U1CWU4_9SPHI</name>
<dbReference type="CDD" id="cd02966">
    <property type="entry name" value="TlpA_like_family"/>
    <property type="match status" value="1"/>
</dbReference>
<dbReference type="InterPro" id="IPR036249">
    <property type="entry name" value="Thioredoxin-like_sf"/>
</dbReference>
<keyword evidence="6" id="KW-0732">Signal</keyword>
<keyword evidence="5" id="KW-0175">Coiled coil</keyword>
<evidence type="ECO:0000256" key="6">
    <source>
        <dbReference type="SAM" id="SignalP"/>
    </source>
</evidence>
<feature type="signal peptide" evidence="6">
    <location>
        <begin position="1"/>
        <end position="22"/>
    </location>
</feature>
<dbReference type="SUPFAM" id="SSF52833">
    <property type="entry name" value="Thioredoxin-like"/>
    <property type="match status" value="1"/>
</dbReference>
<evidence type="ECO:0000256" key="5">
    <source>
        <dbReference type="SAM" id="Coils"/>
    </source>
</evidence>
<dbReference type="InterPro" id="IPR013766">
    <property type="entry name" value="Thioredoxin_domain"/>
</dbReference>
<dbReference type="InterPro" id="IPR017937">
    <property type="entry name" value="Thioredoxin_CS"/>
</dbReference>
<dbReference type="Pfam" id="PF14289">
    <property type="entry name" value="DUF4369"/>
    <property type="match status" value="1"/>
</dbReference>
<dbReference type="AlphaFoldDB" id="A0A4U1CWU4"/>
<keyword evidence="4" id="KW-0676">Redox-active center</keyword>
<feature type="coiled-coil region" evidence="5">
    <location>
        <begin position="139"/>
        <end position="166"/>
    </location>
</feature>